<protein>
    <submittedName>
        <fullName evidence="6">Multidrug resistance protein MdtN</fullName>
    </submittedName>
</protein>
<dbReference type="GO" id="GO:0055085">
    <property type="term" value="P:transmembrane transport"/>
    <property type="evidence" value="ECO:0007669"/>
    <property type="project" value="InterPro"/>
</dbReference>
<proteinExistence type="inferred from homology"/>
<dbReference type="SUPFAM" id="SSF111369">
    <property type="entry name" value="HlyD-like secretion proteins"/>
    <property type="match status" value="2"/>
</dbReference>
<dbReference type="OrthoDB" id="286173at2"/>
<dbReference type="STRING" id="1769779.AUP74_02176"/>
<gene>
    <name evidence="6" type="primary">mdtN</name>
    <name evidence="6" type="ORF">AUP74_02176</name>
</gene>
<dbReference type="InterPro" id="IPR058625">
    <property type="entry name" value="MdtA-like_BSH"/>
</dbReference>
<keyword evidence="3" id="KW-0812">Transmembrane</keyword>
<dbReference type="RefSeq" id="WP_069947574.1">
    <property type="nucleotide sequence ID" value="NZ_CP014143.1"/>
</dbReference>
<feature type="domain" description="Multidrug resistance protein MdtA-like barrel-sandwich hybrid" evidence="4">
    <location>
        <begin position="44"/>
        <end position="250"/>
    </location>
</feature>
<dbReference type="InterPro" id="IPR050393">
    <property type="entry name" value="MFP_Efflux_Pump"/>
</dbReference>
<dbReference type="KEGG" id="micc:AUP74_02176"/>
<evidence type="ECO:0000313" key="7">
    <source>
        <dbReference type="Proteomes" id="UP000095672"/>
    </source>
</evidence>
<name>A0A1C9W8X9_9GAMM</name>
<sequence length="374" mass="41281">MKINRKYLFSGLVVALAALLVLLKYWDHLRNPWTRDGQVRAQVILVTPNVSGQVVDLSVRDNQFVQKGDQLLQVDPRPFEASLARARASYDETGDGYLARERQVEAAAAQLEIAQSAVREAESGIKEVDAVIKKNRAELQRQKELLPQRATSKRSVEFAQALYDVSLEQRKIAEARLIQAHSQVQAAEAELKQTQAILGELGQGNASIRAARAAVREAELNLGYTRLHAPVDGYVTNLNMREGSHAVAHHPVLALVDVNSYWIDGYFKETLVARIEPGDRAVVTLMAYPDTPLEGYVESIGWGISQRDGSTGNDLLPNVSPTFEWIRLAQRVPVRIKLDQVPEGIDLRVGTTCSVLVKSGTAAEEENVSLSVSQ</sequence>
<keyword evidence="3" id="KW-0472">Membrane</keyword>
<dbReference type="PANTHER" id="PTHR30367:SF1">
    <property type="entry name" value="MULTIDRUG RESISTANCE PROTEIN MDTN"/>
    <property type="match status" value="1"/>
</dbReference>
<dbReference type="PANTHER" id="PTHR30367">
    <property type="entry name" value="P-HYDROXYBENZOIC ACID EFFLUX PUMP SUBUNIT AAEA-RELATED"/>
    <property type="match status" value="1"/>
</dbReference>
<feature type="transmembrane region" description="Helical" evidence="3">
    <location>
        <begin position="7"/>
        <end position="26"/>
    </location>
</feature>
<evidence type="ECO:0000259" key="4">
    <source>
        <dbReference type="Pfam" id="PF25917"/>
    </source>
</evidence>
<evidence type="ECO:0000256" key="1">
    <source>
        <dbReference type="ARBA" id="ARBA00009477"/>
    </source>
</evidence>
<dbReference type="EMBL" id="CP014143">
    <property type="protein sequence ID" value="AOS97592.1"/>
    <property type="molecule type" value="Genomic_DNA"/>
</dbReference>
<feature type="coiled-coil region" evidence="2">
    <location>
        <begin position="170"/>
        <end position="197"/>
    </location>
</feature>
<dbReference type="Pfam" id="PF25917">
    <property type="entry name" value="BSH_RND"/>
    <property type="match status" value="1"/>
</dbReference>
<accession>A0A1C9W8X9</accession>
<dbReference type="InterPro" id="IPR058634">
    <property type="entry name" value="AaeA-lik-b-barrel"/>
</dbReference>
<organism evidence="6 7">
    <name type="scientific">Microbulbifer aggregans</name>
    <dbReference type="NCBI Taxonomy" id="1769779"/>
    <lineage>
        <taxon>Bacteria</taxon>
        <taxon>Pseudomonadati</taxon>
        <taxon>Pseudomonadota</taxon>
        <taxon>Gammaproteobacteria</taxon>
        <taxon>Cellvibrionales</taxon>
        <taxon>Microbulbiferaceae</taxon>
        <taxon>Microbulbifer</taxon>
    </lineage>
</organism>
<evidence type="ECO:0000313" key="6">
    <source>
        <dbReference type="EMBL" id="AOS97592.1"/>
    </source>
</evidence>
<dbReference type="Proteomes" id="UP000095672">
    <property type="component" value="Chromosome"/>
</dbReference>
<keyword evidence="7" id="KW-1185">Reference proteome</keyword>
<keyword evidence="3" id="KW-1133">Transmembrane helix</keyword>
<evidence type="ECO:0000259" key="5">
    <source>
        <dbReference type="Pfam" id="PF25963"/>
    </source>
</evidence>
<keyword evidence="2" id="KW-0175">Coiled coil</keyword>
<dbReference type="PATRIC" id="fig|1769779.3.peg.2175"/>
<dbReference type="Gene3D" id="2.40.30.170">
    <property type="match status" value="1"/>
</dbReference>
<evidence type="ECO:0000256" key="2">
    <source>
        <dbReference type="SAM" id="Coils"/>
    </source>
</evidence>
<dbReference type="AlphaFoldDB" id="A0A1C9W8X9"/>
<dbReference type="Gene3D" id="1.10.287.470">
    <property type="entry name" value="Helix hairpin bin"/>
    <property type="match status" value="1"/>
</dbReference>
<evidence type="ECO:0000256" key="3">
    <source>
        <dbReference type="SAM" id="Phobius"/>
    </source>
</evidence>
<dbReference type="Gene3D" id="2.40.50.100">
    <property type="match status" value="1"/>
</dbReference>
<reference evidence="7" key="1">
    <citation type="submission" date="2016-01" db="EMBL/GenBank/DDBJ databases">
        <title>Complete genome sequence of Microbulbifer sp. CCB-MM1, a halophile isolated from Matang Mangrove Forest, Perak.</title>
        <authorList>
            <person name="Moh T.H."/>
            <person name="Dinesh B."/>
            <person name="Lau N.-S."/>
            <person name="Go F."/>
            <person name="Alexander Chong S.-C."/>
        </authorList>
    </citation>
    <scope>NUCLEOTIDE SEQUENCE [LARGE SCALE GENOMIC DNA]</scope>
    <source>
        <strain evidence="7">CCB-MM1</strain>
    </source>
</reference>
<dbReference type="PRINTS" id="PR01490">
    <property type="entry name" value="RTXTOXIND"/>
</dbReference>
<dbReference type="Pfam" id="PF25963">
    <property type="entry name" value="Beta-barrel_AAEA"/>
    <property type="match status" value="1"/>
</dbReference>
<comment type="similarity">
    <text evidence="1">Belongs to the membrane fusion protein (MFP) (TC 8.A.1) family.</text>
</comment>
<feature type="domain" description="p-hydroxybenzoic acid efflux pump subunit AaeA-like beta-barrel" evidence="5">
    <location>
        <begin position="260"/>
        <end position="357"/>
    </location>
</feature>